<dbReference type="AlphaFoldDB" id="A0A1F5GA09"/>
<keyword evidence="1" id="KW-0472">Membrane</keyword>
<comment type="caution">
    <text evidence="2">The sequence shown here is derived from an EMBL/GenBank/DDBJ whole genome shotgun (WGS) entry which is preliminary data.</text>
</comment>
<evidence type="ECO:0000256" key="1">
    <source>
        <dbReference type="SAM" id="Phobius"/>
    </source>
</evidence>
<feature type="transmembrane region" description="Helical" evidence="1">
    <location>
        <begin position="156"/>
        <end position="174"/>
    </location>
</feature>
<reference evidence="2 3" key="1">
    <citation type="journal article" date="2016" name="Nat. Commun.">
        <title>Thousands of microbial genomes shed light on interconnected biogeochemical processes in an aquifer system.</title>
        <authorList>
            <person name="Anantharaman K."/>
            <person name="Brown C.T."/>
            <person name="Hug L.A."/>
            <person name="Sharon I."/>
            <person name="Castelle C.J."/>
            <person name="Probst A.J."/>
            <person name="Thomas B.C."/>
            <person name="Singh A."/>
            <person name="Wilkins M.J."/>
            <person name="Karaoz U."/>
            <person name="Brodie E.L."/>
            <person name="Williams K.H."/>
            <person name="Hubbard S.S."/>
            <person name="Banfield J.F."/>
        </authorList>
    </citation>
    <scope>NUCLEOTIDE SEQUENCE [LARGE SCALE GENOMIC DNA]</scope>
</reference>
<dbReference type="Pfam" id="PF09586">
    <property type="entry name" value="YfhO"/>
    <property type="match status" value="2"/>
</dbReference>
<feature type="transmembrane region" description="Helical" evidence="1">
    <location>
        <begin position="222"/>
        <end position="238"/>
    </location>
</feature>
<evidence type="ECO:0000313" key="3">
    <source>
        <dbReference type="Proteomes" id="UP000178577"/>
    </source>
</evidence>
<feature type="transmembrane region" description="Helical" evidence="1">
    <location>
        <begin position="385"/>
        <end position="401"/>
    </location>
</feature>
<keyword evidence="1" id="KW-1133">Transmembrane helix</keyword>
<feature type="transmembrane region" description="Helical" evidence="1">
    <location>
        <begin position="480"/>
        <end position="498"/>
    </location>
</feature>
<feature type="transmembrane region" description="Helical" evidence="1">
    <location>
        <begin position="245"/>
        <end position="265"/>
    </location>
</feature>
<dbReference type="EMBL" id="MFAY01000029">
    <property type="protein sequence ID" value="OGD88711.1"/>
    <property type="molecule type" value="Genomic_DNA"/>
</dbReference>
<evidence type="ECO:0008006" key="4">
    <source>
        <dbReference type="Google" id="ProtNLM"/>
    </source>
</evidence>
<dbReference type="PANTHER" id="PTHR38454">
    <property type="entry name" value="INTEGRAL MEMBRANE PROTEIN-RELATED"/>
    <property type="match status" value="1"/>
</dbReference>
<organism evidence="2 3">
    <name type="scientific">Candidatus Curtissbacteria bacterium RIFCSPHIGHO2_01_FULL_40_12</name>
    <dbReference type="NCBI Taxonomy" id="1797710"/>
    <lineage>
        <taxon>Bacteria</taxon>
        <taxon>Candidatus Curtissiibacteriota</taxon>
    </lineage>
</organism>
<evidence type="ECO:0000313" key="2">
    <source>
        <dbReference type="EMBL" id="OGD88711.1"/>
    </source>
</evidence>
<keyword evidence="1" id="KW-0812">Transmembrane</keyword>
<proteinExistence type="predicted"/>
<feature type="transmembrane region" description="Helical" evidence="1">
    <location>
        <begin position="322"/>
        <end position="340"/>
    </location>
</feature>
<protein>
    <recommendedName>
        <fullName evidence="4">Membrane protein 6-pyruvoyl-tetrahydropterin synthase-related domain-containing protein</fullName>
    </recommendedName>
</protein>
<dbReference type="PANTHER" id="PTHR38454:SF1">
    <property type="entry name" value="INTEGRAL MEMBRANE PROTEIN"/>
    <property type="match status" value="1"/>
</dbReference>
<feature type="transmembrane region" description="Helical" evidence="1">
    <location>
        <begin position="413"/>
        <end position="434"/>
    </location>
</feature>
<feature type="transmembrane region" description="Helical" evidence="1">
    <location>
        <begin position="345"/>
        <end position="365"/>
    </location>
</feature>
<feature type="transmembrane region" description="Helical" evidence="1">
    <location>
        <begin position="749"/>
        <end position="770"/>
    </location>
</feature>
<feature type="transmembrane region" description="Helical" evidence="1">
    <location>
        <begin position="454"/>
        <end position="473"/>
    </location>
</feature>
<sequence length="775" mass="89134">MKKSSFKFAPVILVCLMVFSFFLPKLLNGKVPIPADSLLGLYHPWRDLSTDNYLPGKFPVKNPLITDPVLQTYPWRYLVISNFKNFQMPLWNPYSFSGQPLLGNIQSSPFQIFNLLFFIMPFRLAWPTQIILVPIFTGLFMYLFLRSCMLSKLASFFGALILPFTGFFMVWLTWGTVTTAALWLPLILLSVNNFFKSRSTLWLALLAFATSQTVFAGHWQTAFYVFLLTGLYLFFKFFQTSKKDLLVASLIVIFLALAGTAIQVVPSLEFINNSARNVDQSYSPGREDWFVPLKQLVQIIAPDYFGNPTTYNYWGVWNYAEFVSYIGIAPFIFAIVSFFIKRNRLAVFFIAVTIGAILFALKNPISIVPYKYNFPLLSSMQPSRILFIFSFSLAVLASLGFDRFLKNFKSKQMFLSVLPVLLLIISLLVYTVLFNDNFSRVNDINTFKVALRNIIPSSVVTFAFIVLILLQVFLKISKKIIIFAIFLLTITELFRFGYKFTPFSKLTWIFPDTQTTKFLSSIARPFRVITTDRRILNGSTSAVYKLENVAGYDPLFLKDYGQLITVWDSGKITKPGSFNRFVTPQKYNHKIANFLNAKYIVTFDTLDDQGFEKVHQEGETKIYENKNALPRAFFVKEVIKADNRDKELEKLIDKNFDLTNSAVSSEFSFDRQEFTGKVDFTKYDDQSFKLKVSLDKTAPLIVSNPYYPGWEALVDNQIAQIKRVNYMFQSIIIPEGEHGVEFHFRPSSFYNGLLISLGSVISLTIFLVIWKRKYQ</sequence>
<feature type="transmembrane region" description="Helical" evidence="1">
    <location>
        <begin position="124"/>
        <end position="144"/>
    </location>
</feature>
<dbReference type="InterPro" id="IPR018580">
    <property type="entry name" value="Uncharacterised_YfhO"/>
</dbReference>
<accession>A0A1F5GA09</accession>
<gene>
    <name evidence="2" type="ORF">A2693_04580</name>
</gene>
<dbReference type="Proteomes" id="UP000178577">
    <property type="component" value="Unassembled WGS sequence"/>
</dbReference>
<name>A0A1F5GA09_9BACT</name>